<proteinExistence type="predicted"/>
<feature type="non-terminal residue" evidence="1">
    <location>
        <position position="1"/>
    </location>
</feature>
<organism evidence="1">
    <name type="scientific">gut metagenome</name>
    <dbReference type="NCBI Taxonomy" id="749906"/>
    <lineage>
        <taxon>unclassified sequences</taxon>
        <taxon>metagenomes</taxon>
        <taxon>organismal metagenomes</taxon>
    </lineage>
</organism>
<comment type="caution">
    <text evidence="1">The sequence shown here is derived from an EMBL/GenBank/DDBJ whole genome shotgun (WGS) entry which is preliminary data.</text>
</comment>
<protein>
    <submittedName>
        <fullName evidence="1">Uncharacterized protein</fullName>
    </submittedName>
</protein>
<reference evidence="1" key="1">
    <citation type="journal article" date="2012" name="PLoS ONE">
        <title>Gene sets for utilization of primary and secondary nutrition supplies in the distal gut of endangered iberian lynx.</title>
        <authorList>
            <person name="Alcaide M."/>
            <person name="Messina E."/>
            <person name="Richter M."/>
            <person name="Bargiela R."/>
            <person name="Peplies J."/>
            <person name="Huws S.A."/>
            <person name="Newbold C.J."/>
            <person name="Golyshin P.N."/>
            <person name="Simon M.A."/>
            <person name="Lopez G."/>
            <person name="Yakimov M.M."/>
            <person name="Ferrer M."/>
        </authorList>
    </citation>
    <scope>NUCLEOTIDE SEQUENCE</scope>
</reference>
<accession>J9CJB6</accession>
<sequence>ENPIQTKPTHVQLSYWLRD</sequence>
<dbReference type="AlphaFoldDB" id="J9CJB6"/>
<gene>
    <name evidence="1" type="ORF">EVA_11747</name>
</gene>
<evidence type="ECO:0000313" key="1">
    <source>
        <dbReference type="EMBL" id="EJX00146.1"/>
    </source>
</evidence>
<name>J9CJB6_9ZZZZ</name>
<dbReference type="EMBL" id="AMCI01003509">
    <property type="protein sequence ID" value="EJX00146.1"/>
    <property type="molecule type" value="Genomic_DNA"/>
</dbReference>